<accession>A0A0E9XSE8</accession>
<proteinExistence type="predicted"/>
<reference evidence="2" key="2">
    <citation type="journal article" date="2015" name="Fish Shellfish Immunol.">
        <title>Early steps in the European eel (Anguilla anguilla)-Vibrio vulnificus interaction in the gills: Role of the RtxA13 toxin.</title>
        <authorList>
            <person name="Callol A."/>
            <person name="Pajuelo D."/>
            <person name="Ebbesson L."/>
            <person name="Teles M."/>
            <person name="MacKenzie S."/>
            <person name="Amaro C."/>
        </authorList>
    </citation>
    <scope>NUCLEOTIDE SEQUENCE</scope>
</reference>
<evidence type="ECO:0000313" key="2">
    <source>
        <dbReference type="EMBL" id="JAI04756.1"/>
    </source>
</evidence>
<organism evidence="2">
    <name type="scientific">Anguilla anguilla</name>
    <name type="common">European freshwater eel</name>
    <name type="synonym">Muraena anguilla</name>
    <dbReference type="NCBI Taxonomy" id="7936"/>
    <lineage>
        <taxon>Eukaryota</taxon>
        <taxon>Metazoa</taxon>
        <taxon>Chordata</taxon>
        <taxon>Craniata</taxon>
        <taxon>Vertebrata</taxon>
        <taxon>Euteleostomi</taxon>
        <taxon>Actinopterygii</taxon>
        <taxon>Neopterygii</taxon>
        <taxon>Teleostei</taxon>
        <taxon>Anguilliformes</taxon>
        <taxon>Anguillidae</taxon>
        <taxon>Anguilla</taxon>
    </lineage>
</organism>
<keyword evidence="1" id="KW-0732">Signal</keyword>
<dbReference type="AlphaFoldDB" id="A0A0E9XSE8"/>
<sequence>MLQHLLFFIISILSLWISKRRNVAKCPPRCAPFSWPLSCLPCGKETLLSPAIRASH</sequence>
<reference evidence="2" key="1">
    <citation type="submission" date="2014-11" db="EMBL/GenBank/DDBJ databases">
        <authorList>
            <person name="Amaro Gonzalez C."/>
        </authorList>
    </citation>
    <scope>NUCLEOTIDE SEQUENCE</scope>
</reference>
<feature type="chain" id="PRO_5002435180" evidence="1">
    <location>
        <begin position="21"/>
        <end position="56"/>
    </location>
</feature>
<protein>
    <submittedName>
        <fullName evidence="2">Uncharacterized protein</fullName>
    </submittedName>
</protein>
<feature type="signal peptide" evidence="1">
    <location>
        <begin position="1"/>
        <end position="20"/>
    </location>
</feature>
<evidence type="ECO:0000256" key="1">
    <source>
        <dbReference type="SAM" id="SignalP"/>
    </source>
</evidence>
<name>A0A0E9XSE8_ANGAN</name>
<dbReference type="EMBL" id="GBXM01003822">
    <property type="protein sequence ID" value="JAI04756.1"/>
    <property type="molecule type" value="Transcribed_RNA"/>
</dbReference>